<sequence>MRIFCTREKLAEFVSEIPDDADVLLQLASLLAARETRAALYDTDPAGMPTDPDVIDAMAEAVAVQVREWVQSGVDPVAGYLGTKGEVASSSIDGASVSFATKDSESVRLALSSLCPMAVAVLADAGLVGGLPWAY</sequence>
<evidence type="ECO:0000313" key="2">
    <source>
        <dbReference type="Proteomes" id="UP000515570"/>
    </source>
</evidence>
<name>A0A7G5FBV0_9CORY</name>
<dbReference type="Proteomes" id="UP000515570">
    <property type="component" value="Chromosome"/>
</dbReference>
<organism evidence="1 2">
    <name type="scientific">Corynebacterium hindlerae</name>
    <dbReference type="NCBI Taxonomy" id="699041"/>
    <lineage>
        <taxon>Bacteria</taxon>
        <taxon>Bacillati</taxon>
        <taxon>Actinomycetota</taxon>
        <taxon>Actinomycetes</taxon>
        <taxon>Mycobacteriales</taxon>
        <taxon>Corynebacteriaceae</taxon>
        <taxon>Corynebacterium</taxon>
    </lineage>
</organism>
<accession>A0A7G5FBV0</accession>
<protein>
    <recommendedName>
        <fullName evidence="3">Head-to-tail adaptor</fullName>
    </recommendedName>
</protein>
<reference evidence="1 2" key="1">
    <citation type="submission" date="2020-07" db="EMBL/GenBank/DDBJ databases">
        <title>non toxigenic Corynebacterium sp. nov from a clinical source.</title>
        <authorList>
            <person name="Bernier A.-M."/>
            <person name="Bernard K."/>
        </authorList>
    </citation>
    <scope>NUCLEOTIDE SEQUENCE [LARGE SCALE GENOMIC DNA]</scope>
    <source>
        <strain evidence="2">NML 93-0612</strain>
    </source>
</reference>
<dbReference type="AlphaFoldDB" id="A0A7G5FBV0"/>
<evidence type="ECO:0008006" key="3">
    <source>
        <dbReference type="Google" id="ProtNLM"/>
    </source>
</evidence>
<dbReference type="RefSeq" id="WP_182384901.1">
    <property type="nucleotide sequence ID" value="NZ_CP059833.1"/>
</dbReference>
<evidence type="ECO:0000313" key="1">
    <source>
        <dbReference type="EMBL" id="QMV84091.1"/>
    </source>
</evidence>
<proteinExistence type="predicted"/>
<dbReference type="EMBL" id="CP059833">
    <property type="protein sequence ID" value="QMV84091.1"/>
    <property type="molecule type" value="Genomic_DNA"/>
</dbReference>
<keyword evidence="2" id="KW-1185">Reference proteome</keyword>
<gene>
    <name evidence="1" type="ORF">HW450_06760</name>
</gene>